<dbReference type="KEGG" id="ttk:TST_1261"/>
<dbReference type="InterPro" id="IPR037510">
    <property type="entry name" value="PdxA"/>
</dbReference>
<dbReference type="Proteomes" id="UP000063234">
    <property type="component" value="Chromosome"/>
</dbReference>
<organism evidence="8 9">
    <name type="scientific">Thermosulfidibacter takaii (strain DSM 17441 / JCM 13301 / NBRC 103674 / ABI70S6)</name>
    <dbReference type="NCBI Taxonomy" id="1298851"/>
    <lineage>
        <taxon>Bacteria</taxon>
        <taxon>Pseudomonadati</taxon>
        <taxon>Thermosulfidibacterota</taxon>
        <taxon>Thermosulfidibacteria</taxon>
        <taxon>Thermosulfidibacterales</taxon>
        <taxon>Thermosulfidibacteraceae</taxon>
    </lineage>
</organism>
<feature type="binding site" evidence="7">
    <location>
        <position position="274"/>
    </location>
    <ligand>
        <name>substrate</name>
    </ligand>
</feature>
<dbReference type="PATRIC" id="fig|1298851.3.peg.1335"/>
<evidence type="ECO:0000256" key="1">
    <source>
        <dbReference type="ARBA" id="ARBA00022490"/>
    </source>
</evidence>
<dbReference type="GO" id="GO:0050570">
    <property type="term" value="F:4-hydroxythreonine-4-phosphate dehydrogenase activity"/>
    <property type="evidence" value="ECO:0007669"/>
    <property type="project" value="UniProtKB-UniRule"/>
</dbReference>
<proteinExistence type="inferred from homology"/>
<name>A0A0S3QUP0_THET7</name>
<feature type="binding site" evidence="7">
    <location>
        <position position="136"/>
    </location>
    <ligand>
        <name>substrate</name>
    </ligand>
</feature>
<evidence type="ECO:0000256" key="4">
    <source>
        <dbReference type="ARBA" id="ARBA00023002"/>
    </source>
</evidence>
<dbReference type="NCBIfam" id="NF003699">
    <property type="entry name" value="PRK05312.1"/>
    <property type="match status" value="1"/>
</dbReference>
<accession>A0A0S3QUP0</accession>
<dbReference type="Gene3D" id="3.40.718.10">
    <property type="entry name" value="Isopropylmalate Dehydrogenase"/>
    <property type="match status" value="1"/>
</dbReference>
<comment type="catalytic activity">
    <reaction evidence="7">
        <text>4-(phosphooxy)-L-threonine + NAD(+) = 3-amino-2-oxopropyl phosphate + CO2 + NADH</text>
        <dbReference type="Rhea" id="RHEA:32275"/>
        <dbReference type="ChEBI" id="CHEBI:16526"/>
        <dbReference type="ChEBI" id="CHEBI:57279"/>
        <dbReference type="ChEBI" id="CHEBI:57540"/>
        <dbReference type="ChEBI" id="CHEBI:57945"/>
        <dbReference type="ChEBI" id="CHEBI:58452"/>
        <dbReference type="EC" id="1.1.1.262"/>
    </reaction>
</comment>
<keyword evidence="2 7" id="KW-0479">Metal-binding</keyword>
<dbReference type="PANTHER" id="PTHR30004">
    <property type="entry name" value="4-HYDROXYTHREONINE-4-PHOSPHATE DEHYDROGENASE"/>
    <property type="match status" value="1"/>
</dbReference>
<dbReference type="EMBL" id="AP013035">
    <property type="protein sequence ID" value="BAT72048.1"/>
    <property type="molecule type" value="Genomic_DNA"/>
</dbReference>
<evidence type="ECO:0000256" key="6">
    <source>
        <dbReference type="ARBA" id="ARBA00023096"/>
    </source>
</evidence>
<dbReference type="HAMAP" id="MF_00536">
    <property type="entry name" value="PdxA"/>
    <property type="match status" value="1"/>
</dbReference>
<keyword evidence="4 7" id="KW-0560">Oxidoreductase</keyword>
<keyword evidence="1 7" id="KW-0963">Cytoplasm</keyword>
<comment type="miscellaneous">
    <text evidence="7">The active site is located at the dimer interface.</text>
</comment>
<evidence type="ECO:0000256" key="2">
    <source>
        <dbReference type="ARBA" id="ARBA00022723"/>
    </source>
</evidence>
<feature type="binding site" evidence="7">
    <location>
        <position position="166"/>
    </location>
    <ligand>
        <name>a divalent metal cation</name>
        <dbReference type="ChEBI" id="CHEBI:60240"/>
        <note>ligand shared between dimeric partners</note>
    </ligand>
</feature>
<dbReference type="UniPathway" id="UPA00244">
    <property type="reaction ID" value="UER00312"/>
</dbReference>
<feature type="binding site" evidence="7">
    <location>
        <position position="266"/>
    </location>
    <ligand>
        <name>a divalent metal cation</name>
        <dbReference type="ChEBI" id="CHEBI:60240"/>
        <note>ligand shared between dimeric partners</note>
    </ligand>
</feature>
<comment type="pathway">
    <text evidence="7">Cofactor biosynthesis; pyridoxine 5'-phosphate biosynthesis; pyridoxine 5'-phosphate from D-erythrose 4-phosphate: step 4/5.</text>
</comment>
<dbReference type="InterPro" id="IPR005255">
    <property type="entry name" value="PdxA_fam"/>
</dbReference>
<evidence type="ECO:0000256" key="3">
    <source>
        <dbReference type="ARBA" id="ARBA00022857"/>
    </source>
</evidence>
<dbReference type="GO" id="GO:0046872">
    <property type="term" value="F:metal ion binding"/>
    <property type="evidence" value="ECO:0007669"/>
    <property type="project" value="UniProtKB-UniRule"/>
</dbReference>
<dbReference type="AlphaFoldDB" id="A0A0S3QUP0"/>
<keyword evidence="3 7" id="KW-0521">NADP</keyword>
<dbReference type="EC" id="1.1.1.262" evidence="7"/>
<evidence type="ECO:0000256" key="7">
    <source>
        <dbReference type="HAMAP-Rule" id="MF_00536"/>
    </source>
</evidence>
<gene>
    <name evidence="7 8" type="primary">pdxA</name>
    <name evidence="8" type="ORF">TST_1261</name>
</gene>
<dbReference type="PANTHER" id="PTHR30004:SF6">
    <property type="entry name" value="D-THREONATE 4-PHOSPHATE DEHYDROGENASE"/>
    <property type="match status" value="1"/>
</dbReference>
<dbReference type="NCBIfam" id="TIGR00557">
    <property type="entry name" value="pdxA"/>
    <property type="match status" value="1"/>
</dbReference>
<feature type="binding site" evidence="7">
    <location>
        <position position="292"/>
    </location>
    <ligand>
        <name>substrate</name>
    </ligand>
</feature>
<dbReference type="GO" id="GO:0042823">
    <property type="term" value="P:pyridoxal phosphate biosynthetic process"/>
    <property type="evidence" value="ECO:0007669"/>
    <property type="project" value="UniProtKB-UniRule"/>
</dbReference>
<evidence type="ECO:0000313" key="8">
    <source>
        <dbReference type="EMBL" id="BAT72048.1"/>
    </source>
</evidence>
<feature type="binding site" evidence="7">
    <location>
        <position position="283"/>
    </location>
    <ligand>
        <name>substrate</name>
    </ligand>
</feature>
<dbReference type="GO" id="GO:0051287">
    <property type="term" value="F:NAD binding"/>
    <property type="evidence" value="ECO:0007669"/>
    <property type="project" value="InterPro"/>
</dbReference>
<dbReference type="SUPFAM" id="SSF53659">
    <property type="entry name" value="Isocitrate/Isopropylmalate dehydrogenase-like"/>
    <property type="match status" value="1"/>
</dbReference>
<dbReference type="GO" id="GO:0005737">
    <property type="term" value="C:cytoplasm"/>
    <property type="evidence" value="ECO:0007669"/>
    <property type="project" value="UniProtKB-SubCell"/>
</dbReference>
<reference evidence="9" key="1">
    <citation type="journal article" date="2018" name="Science">
        <title>A primordial and reversible TCA cycle in a facultatively chemolithoautotrophic thermophile.</title>
        <authorList>
            <person name="Nunoura T."/>
            <person name="Chikaraishi Y."/>
            <person name="Izaki R."/>
            <person name="Suwa T."/>
            <person name="Sato T."/>
            <person name="Harada T."/>
            <person name="Mori K."/>
            <person name="Kato Y."/>
            <person name="Miyazaki M."/>
            <person name="Shimamura S."/>
            <person name="Yanagawa K."/>
            <person name="Shuto A."/>
            <person name="Ohkouchi N."/>
            <person name="Fujita N."/>
            <person name="Takaki Y."/>
            <person name="Atomi H."/>
            <person name="Takai K."/>
        </authorList>
    </citation>
    <scope>NUCLEOTIDE SEQUENCE [LARGE SCALE GENOMIC DNA]</scope>
    <source>
        <strain evidence="9">DSM 17441 / JCM 13301 / NBRC 103674 / ABI70S6</strain>
    </source>
</reference>
<comment type="cofactor">
    <cofactor evidence="7">
        <name>a divalent metal cation</name>
        <dbReference type="ChEBI" id="CHEBI:60240"/>
    </cofactor>
    <text evidence="7">Binds 1 divalent metal cation per subunit.</text>
</comment>
<dbReference type="STRING" id="1298851.TST_1261"/>
<comment type="similarity">
    <text evidence="7">Belongs to the PdxA family.</text>
</comment>
<keyword evidence="5 7" id="KW-0520">NAD</keyword>
<keyword evidence="9" id="KW-1185">Reference proteome</keyword>
<evidence type="ECO:0000256" key="5">
    <source>
        <dbReference type="ARBA" id="ARBA00023027"/>
    </source>
</evidence>
<dbReference type="Pfam" id="PF04166">
    <property type="entry name" value="PdxA"/>
    <property type="match status" value="1"/>
</dbReference>
<comment type="subunit">
    <text evidence="7">Homodimer.</text>
</comment>
<comment type="subcellular location">
    <subcellularLocation>
        <location evidence="7">Cytoplasm</location>
    </subcellularLocation>
</comment>
<dbReference type="GO" id="GO:0008615">
    <property type="term" value="P:pyridoxine biosynthetic process"/>
    <property type="evidence" value="ECO:0007669"/>
    <property type="project" value="UniProtKB-UniRule"/>
</dbReference>
<feature type="binding site" evidence="7">
    <location>
        <position position="137"/>
    </location>
    <ligand>
        <name>substrate</name>
    </ligand>
</feature>
<protein>
    <recommendedName>
        <fullName evidence="7">4-hydroxythreonine-4-phosphate dehydrogenase</fullName>
        <ecNumber evidence="7">1.1.1.262</ecNumber>
    </recommendedName>
    <alternativeName>
        <fullName evidence="7">4-(phosphohydroxy)-L-threonine dehydrogenase</fullName>
    </alternativeName>
</protein>
<feature type="binding site" evidence="7">
    <location>
        <position position="211"/>
    </location>
    <ligand>
        <name>a divalent metal cation</name>
        <dbReference type="ChEBI" id="CHEBI:60240"/>
        <note>ligand shared between dimeric partners</note>
    </ligand>
</feature>
<comment type="function">
    <text evidence="7">Catalyzes the NAD(P)-dependent oxidation of 4-(phosphooxy)-L-threonine (HTP) into 2-amino-3-oxo-4-(phosphooxy)butyric acid which spontaneously decarboxylates to form 3-amino-2-oxopropyl phosphate (AHAP).</text>
</comment>
<sequence length="332" mass="35833">MGRIAITMGDPAGIGPEIILKAYAEGALSGAIPIVIGDIKVLEFYRRLLGLKNVHLCEIGKFSEAQEGVLNVLSVTNLNPEQDFSPGKSTPACGEAVVAYIKKAVDLCLKKEADAMVTAPISKASMHQAGYNYPGHTELLAELTGTDNYAMMLVGGGVRTVLVTIHVALKDVPSLISTEEVYRVAKLTCREMKRLYGIKNPRVAVCGLNPHAGENGAFGDEEISIIAPTIERLRCERYEVSGPHPADTVFYWHVKGKYDAVVAMYHDQGLIPVKLLGFHEGVNVTLGLPIIRTSPDHGTAFDIAGKGIADYRSLASAYNLAVQFSKKNIDIQ</sequence>
<dbReference type="RefSeq" id="WP_197585796.1">
    <property type="nucleotide sequence ID" value="NZ_AP013035.1"/>
</dbReference>
<evidence type="ECO:0000313" key="9">
    <source>
        <dbReference type="Proteomes" id="UP000063234"/>
    </source>
</evidence>
<keyword evidence="6 7" id="KW-0664">Pyridoxine biosynthesis</keyword>